<dbReference type="EMBL" id="JAKKUT010000001">
    <property type="protein sequence ID" value="MDG2989473.1"/>
    <property type="molecule type" value="Genomic_DNA"/>
</dbReference>
<proteinExistence type="predicted"/>
<accession>A0ABT6EUB2</accession>
<protein>
    <submittedName>
        <fullName evidence="1">DUF4382 domain-containing protein</fullName>
    </submittedName>
</protein>
<evidence type="ECO:0000313" key="2">
    <source>
        <dbReference type="Proteomes" id="UP001154265"/>
    </source>
</evidence>
<dbReference type="RefSeq" id="WP_277865396.1">
    <property type="nucleotide sequence ID" value="NZ_JAKKUT010000001.1"/>
</dbReference>
<dbReference type="Proteomes" id="UP001154265">
    <property type="component" value="Unassembled WGS sequence"/>
</dbReference>
<organism evidence="1 2">
    <name type="scientific">Candidatus Synechococcus calcipolaris G9</name>
    <dbReference type="NCBI Taxonomy" id="1497997"/>
    <lineage>
        <taxon>Bacteria</taxon>
        <taxon>Bacillati</taxon>
        <taxon>Cyanobacteriota</taxon>
        <taxon>Cyanophyceae</taxon>
        <taxon>Synechococcales</taxon>
        <taxon>Synechococcaceae</taxon>
        <taxon>Synechococcus</taxon>
    </lineage>
</organism>
<name>A0ABT6EUB2_9SYNE</name>
<sequence length="260" mass="28213">MRPKSFLSSTIPLLAITVGLAGCQGTPEGTLDIFVTGEERISEGFETKDGWQLHFDHAYVTLDNITTYQTNPPFEPGQTLQATTEVKLSGPKTVDMVAPDPVLIESVMAPTGHYNALSWEVVEPTAGPSAGSALMLVGTAQRQDEVVNFSLGFPMALRFVCGEYIGDERKGLVSTENRADLEITFHFDHLFGDAKKDKEFNDAALDFSTLVTLSGDRPLELDAAAIAEKLTPSQRTQLDKILASLGHVGEGHCQEESTRL</sequence>
<dbReference type="PROSITE" id="PS51257">
    <property type="entry name" value="PROKAR_LIPOPROTEIN"/>
    <property type="match status" value="1"/>
</dbReference>
<reference evidence="1" key="1">
    <citation type="journal article" date="2022" name="Genome Biol. Evol.">
        <title>A New Gene Family Diagnostic for Intracellular Biomineralization of Amorphous Ca Carbonates by Cyanobacteria.</title>
        <authorList>
            <person name="Benzerara K."/>
            <person name="Duprat E."/>
            <person name="Bitard-Feildel T."/>
            <person name="Caumes G."/>
            <person name="Cassier-Chauvat C."/>
            <person name="Chauvat F."/>
            <person name="Dezi M."/>
            <person name="Diop S.I."/>
            <person name="Gaschignard G."/>
            <person name="Gorgen S."/>
            <person name="Gugger M."/>
            <person name="Lopez-Garcia P."/>
            <person name="Millet M."/>
            <person name="Skouri-Panet F."/>
            <person name="Moreira D."/>
            <person name="Callebaut I."/>
        </authorList>
    </citation>
    <scope>NUCLEOTIDE SEQUENCE</scope>
    <source>
        <strain evidence="1">G9</strain>
    </source>
</reference>
<comment type="caution">
    <text evidence="1">The sequence shown here is derived from an EMBL/GenBank/DDBJ whole genome shotgun (WGS) entry which is preliminary data.</text>
</comment>
<evidence type="ECO:0000313" key="1">
    <source>
        <dbReference type="EMBL" id="MDG2989473.1"/>
    </source>
</evidence>
<keyword evidence="2" id="KW-1185">Reference proteome</keyword>
<gene>
    <name evidence="1" type="ORF">L3556_00785</name>
</gene>
<reference evidence="1" key="2">
    <citation type="submission" date="2022-01" db="EMBL/GenBank/DDBJ databases">
        <authorList>
            <person name="Zivanovic Y."/>
            <person name="Moreira D."/>
            <person name="Lopez-Garcia P."/>
        </authorList>
    </citation>
    <scope>NUCLEOTIDE SEQUENCE</scope>
    <source>
        <strain evidence="1">G9</strain>
    </source>
</reference>